<gene>
    <name evidence="2" type="ORF">GCM10023191_097010</name>
</gene>
<dbReference type="Proteomes" id="UP001500503">
    <property type="component" value="Unassembled WGS sequence"/>
</dbReference>
<dbReference type="PANTHER" id="PTHR12126:SF11">
    <property type="entry name" value="NADH DEHYDROGENASE [UBIQUINONE] 1 ALPHA SUBCOMPLEX SUBUNIT 9, MITOCHONDRIAL"/>
    <property type="match status" value="1"/>
</dbReference>
<feature type="domain" description="NAD(P)-binding" evidence="1">
    <location>
        <begin position="3"/>
        <end position="126"/>
    </location>
</feature>
<evidence type="ECO:0000313" key="2">
    <source>
        <dbReference type="EMBL" id="GAA4520273.1"/>
    </source>
</evidence>
<name>A0ABP8R7F9_9ACTN</name>
<proteinExistence type="predicted"/>
<dbReference type="Gene3D" id="3.40.50.720">
    <property type="entry name" value="NAD(P)-binding Rossmann-like Domain"/>
    <property type="match status" value="1"/>
</dbReference>
<keyword evidence="3" id="KW-1185">Reference proteome</keyword>
<dbReference type="InterPro" id="IPR051207">
    <property type="entry name" value="ComplexI_NDUFA9_subunit"/>
</dbReference>
<dbReference type="Pfam" id="PF13460">
    <property type="entry name" value="NAD_binding_10"/>
    <property type="match status" value="1"/>
</dbReference>
<organism evidence="2 3">
    <name type="scientific">Actinoallomurus oryzae</name>
    <dbReference type="NCBI Taxonomy" id="502180"/>
    <lineage>
        <taxon>Bacteria</taxon>
        <taxon>Bacillati</taxon>
        <taxon>Actinomycetota</taxon>
        <taxon>Actinomycetes</taxon>
        <taxon>Streptosporangiales</taxon>
        <taxon>Thermomonosporaceae</taxon>
        <taxon>Actinoallomurus</taxon>
    </lineage>
</organism>
<evidence type="ECO:0000313" key="3">
    <source>
        <dbReference type="Proteomes" id="UP001500503"/>
    </source>
</evidence>
<dbReference type="SUPFAM" id="SSF51735">
    <property type="entry name" value="NAD(P)-binding Rossmann-fold domains"/>
    <property type="match status" value="1"/>
</dbReference>
<sequence>MTGGTGRLGALVVGRLRQAGHEVRVVSRRTGPRLFTVDWKTGAGLTAALDGADVVVHCASAPGSVDMDRRLVKAAADAHVSHLLYISIVGVDRNPLRYYRTKLTAERIVEQSGVPYTILRATQFHDLIRMLLATLARIPLMPVPDLSFQPVDVSEVADRFADLAMAEPAGRVADMGGPQVLRLTDMARAYLEATGRRRPIVPFRLPGKVFGAFRAGYHRAPDHADGRITFADHLATHSDERTASDRGRR</sequence>
<dbReference type="InterPro" id="IPR036291">
    <property type="entry name" value="NAD(P)-bd_dom_sf"/>
</dbReference>
<dbReference type="PANTHER" id="PTHR12126">
    <property type="entry name" value="NADH-UBIQUINONE OXIDOREDUCTASE 39 KDA SUBUNIT-RELATED"/>
    <property type="match status" value="1"/>
</dbReference>
<dbReference type="InterPro" id="IPR016040">
    <property type="entry name" value="NAD(P)-bd_dom"/>
</dbReference>
<reference evidence="3" key="1">
    <citation type="journal article" date="2019" name="Int. J. Syst. Evol. Microbiol.">
        <title>The Global Catalogue of Microorganisms (GCM) 10K type strain sequencing project: providing services to taxonomists for standard genome sequencing and annotation.</title>
        <authorList>
            <consortium name="The Broad Institute Genomics Platform"/>
            <consortium name="The Broad Institute Genome Sequencing Center for Infectious Disease"/>
            <person name="Wu L."/>
            <person name="Ma J."/>
        </authorList>
    </citation>
    <scope>NUCLEOTIDE SEQUENCE [LARGE SCALE GENOMIC DNA]</scope>
    <source>
        <strain evidence="3">JCM 17933</strain>
    </source>
</reference>
<protein>
    <submittedName>
        <fullName evidence="2">NAD(P)H-binding protein</fullName>
    </submittedName>
</protein>
<accession>A0ABP8R7F9</accession>
<dbReference type="EMBL" id="BAABHF010000065">
    <property type="protein sequence ID" value="GAA4520273.1"/>
    <property type="molecule type" value="Genomic_DNA"/>
</dbReference>
<comment type="caution">
    <text evidence="2">The sequence shown here is derived from an EMBL/GenBank/DDBJ whole genome shotgun (WGS) entry which is preliminary data.</text>
</comment>
<evidence type="ECO:0000259" key="1">
    <source>
        <dbReference type="Pfam" id="PF13460"/>
    </source>
</evidence>